<dbReference type="Proteomes" id="UP001265550">
    <property type="component" value="Unassembled WGS sequence"/>
</dbReference>
<dbReference type="CDD" id="cd02135">
    <property type="entry name" value="YdjA-like"/>
    <property type="match status" value="1"/>
</dbReference>
<sequence>MRRTDPTSGSTVGVLLSRYSVGGKHLVDPAPAQDELLQMTAAALRAPDHAGLIPFRFAAVRGSALERLADLFEQAAANAGKSAADAALDRHRALGIPLLVAVIARIDTGHPVATVHEQWMTVGGALTNFLNAAHAMGYGGKMLSGAKVRSVPVMQAFCGPGEQLVGWMVLGTPRKTGTPKFDKPDAADVMSDWPPA</sequence>
<dbReference type="InterPro" id="IPR026021">
    <property type="entry name" value="YdjA-like"/>
</dbReference>
<dbReference type="PANTHER" id="PTHR43821">
    <property type="entry name" value="NAD(P)H NITROREDUCTASE YDJA-RELATED"/>
    <property type="match status" value="1"/>
</dbReference>
<dbReference type="EC" id="1.-.-.-" evidence="8"/>
<proteinExistence type="inferred from homology"/>
<feature type="domain" description="Nitroreductase" evidence="10">
    <location>
        <begin position="17"/>
        <end position="171"/>
    </location>
</feature>
<dbReference type="PANTHER" id="PTHR43821:SF1">
    <property type="entry name" value="NAD(P)H NITROREDUCTASE YDJA-RELATED"/>
    <property type="match status" value="1"/>
</dbReference>
<dbReference type="InterPro" id="IPR029479">
    <property type="entry name" value="Nitroreductase"/>
</dbReference>
<evidence type="ECO:0000313" key="12">
    <source>
        <dbReference type="Proteomes" id="UP001265550"/>
    </source>
</evidence>
<organism evidence="11 12">
    <name type="scientific">Hydrogenophaga laconesensis</name>
    <dbReference type="NCBI Taxonomy" id="1805971"/>
    <lineage>
        <taxon>Bacteria</taxon>
        <taxon>Pseudomonadati</taxon>
        <taxon>Pseudomonadota</taxon>
        <taxon>Betaproteobacteria</taxon>
        <taxon>Burkholderiales</taxon>
        <taxon>Comamonadaceae</taxon>
        <taxon>Hydrogenophaga</taxon>
    </lineage>
</organism>
<evidence type="ECO:0000256" key="5">
    <source>
        <dbReference type="ARBA" id="ARBA00022857"/>
    </source>
</evidence>
<keyword evidence="5 8" id="KW-0521">NADP</keyword>
<evidence type="ECO:0000256" key="4">
    <source>
        <dbReference type="ARBA" id="ARBA00022643"/>
    </source>
</evidence>
<comment type="cofactor">
    <cofactor evidence="1 8">
        <name>FMN</name>
        <dbReference type="ChEBI" id="CHEBI:58210"/>
    </cofactor>
</comment>
<evidence type="ECO:0000256" key="1">
    <source>
        <dbReference type="ARBA" id="ARBA00001917"/>
    </source>
</evidence>
<keyword evidence="12" id="KW-1185">Reference proteome</keyword>
<dbReference type="PIRSF" id="PIRSF000232">
    <property type="entry name" value="YdjA"/>
    <property type="match status" value="1"/>
</dbReference>
<keyword evidence="6 8" id="KW-0560">Oxidoreductase</keyword>
<evidence type="ECO:0000256" key="2">
    <source>
        <dbReference type="ARBA" id="ARBA00007118"/>
    </source>
</evidence>
<evidence type="ECO:0000256" key="8">
    <source>
        <dbReference type="PIRNR" id="PIRNR000232"/>
    </source>
</evidence>
<dbReference type="EMBL" id="JAVDWE010000010">
    <property type="protein sequence ID" value="MDR7095744.1"/>
    <property type="molecule type" value="Genomic_DNA"/>
</dbReference>
<evidence type="ECO:0000259" key="10">
    <source>
        <dbReference type="Pfam" id="PF00881"/>
    </source>
</evidence>
<reference evidence="11 12" key="1">
    <citation type="submission" date="2023-07" db="EMBL/GenBank/DDBJ databases">
        <title>Sorghum-associated microbial communities from plants grown in Nebraska, USA.</title>
        <authorList>
            <person name="Schachtman D."/>
        </authorList>
    </citation>
    <scope>NUCLEOTIDE SEQUENCE [LARGE SCALE GENOMIC DNA]</scope>
    <source>
        <strain evidence="11 12">BE240</strain>
    </source>
</reference>
<dbReference type="RefSeq" id="WP_204732080.1">
    <property type="nucleotide sequence ID" value="NZ_JAVDWE010000010.1"/>
</dbReference>
<evidence type="ECO:0000256" key="9">
    <source>
        <dbReference type="SAM" id="MobiDB-lite"/>
    </source>
</evidence>
<comment type="caution">
    <text evidence="11">The sequence shown here is derived from an EMBL/GenBank/DDBJ whole genome shotgun (WGS) entry which is preliminary data.</text>
</comment>
<keyword evidence="7 8" id="KW-0520">NAD</keyword>
<dbReference type="InterPro" id="IPR000415">
    <property type="entry name" value="Nitroreductase-like"/>
</dbReference>
<feature type="region of interest" description="Disordered" evidence="9">
    <location>
        <begin position="176"/>
        <end position="196"/>
    </location>
</feature>
<gene>
    <name evidence="11" type="ORF">J2X09_003496</name>
</gene>
<evidence type="ECO:0000256" key="3">
    <source>
        <dbReference type="ARBA" id="ARBA00022630"/>
    </source>
</evidence>
<comment type="similarity">
    <text evidence="2 8">Belongs to the nitroreductase family.</text>
</comment>
<evidence type="ECO:0000256" key="7">
    <source>
        <dbReference type="ARBA" id="ARBA00023027"/>
    </source>
</evidence>
<evidence type="ECO:0000256" key="6">
    <source>
        <dbReference type="ARBA" id="ARBA00023002"/>
    </source>
</evidence>
<evidence type="ECO:0000313" key="11">
    <source>
        <dbReference type="EMBL" id="MDR7095744.1"/>
    </source>
</evidence>
<name>A0ABU1VE41_9BURK</name>
<keyword evidence="3 8" id="KW-0285">Flavoprotein</keyword>
<dbReference type="InterPro" id="IPR052530">
    <property type="entry name" value="NAD(P)H_nitroreductase"/>
</dbReference>
<dbReference type="Gene3D" id="3.40.109.10">
    <property type="entry name" value="NADH Oxidase"/>
    <property type="match status" value="1"/>
</dbReference>
<accession>A0ABU1VE41</accession>
<protein>
    <recommendedName>
        <fullName evidence="8">Putative NAD(P)H nitroreductase</fullName>
        <ecNumber evidence="8">1.-.-.-</ecNumber>
    </recommendedName>
</protein>
<keyword evidence="4 8" id="KW-0288">FMN</keyword>
<dbReference type="SUPFAM" id="SSF55469">
    <property type="entry name" value="FMN-dependent nitroreductase-like"/>
    <property type="match status" value="1"/>
</dbReference>
<dbReference type="Pfam" id="PF00881">
    <property type="entry name" value="Nitroreductase"/>
    <property type="match status" value="1"/>
</dbReference>